<feature type="compositionally biased region" description="Basic and acidic residues" evidence="1">
    <location>
        <begin position="40"/>
        <end position="52"/>
    </location>
</feature>
<feature type="region of interest" description="Disordered" evidence="1">
    <location>
        <begin position="40"/>
        <end position="117"/>
    </location>
</feature>
<name>A0ABY5MXN9_9SPHN</name>
<proteinExistence type="predicted"/>
<protein>
    <submittedName>
        <fullName evidence="2">Uncharacterized protein</fullName>
    </submittedName>
</protein>
<evidence type="ECO:0000313" key="2">
    <source>
        <dbReference type="EMBL" id="UUR09220.1"/>
    </source>
</evidence>
<accession>A0ABY5MXN9</accession>
<reference evidence="2 3" key="1">
    <citation type="submission" date="2022-05" db="EMBL/GenBank/DDBJ databases">
        <title>S8-45 Sphingomonas ultraviolaceadurans.</title>
        <authorList>
            <person name="Liu Y."/>
        </authorList>
    </citation>
    <scope>NUCLEOTIDE SEQUENCE [LARGE SCALE GENOMIC DNA]</scope>
    <source>
        <strain evidence="2 3">S8-45</strain>
    </source>
</reference>
<sequence length="117" mass="12284">MRGIVPGADPPRKRAVTGCRTAAAIGRSGTPVAAKTLCWRKDDRMSEVRGKDTPPAVHIADPDGDLEKKLRRDPGNDDAKVDVGSDESMDASDPPSSSQPGCSDEPVPSSGFPATDR</sequence>
<dbReference type="EMBL" id="CP097253">
    <property type="protein sequence ID" value="UUR09220.1"/>
    <property type="molecule type" value="Genomic_DNA"/>
</dbReference>
<dbReference type="Proteomes" id="UP000831921">
    <property type="component" value="Chromosome"/>
</dbReference>
<feature type="compositionally biased region" description="Basic and acidic residues" evidence="1">
    <location>
        <begin position="65"/>
        <end position="83"/>
    </location>
</feature>
<organism evidence="2 3">
    <name type="scientific">Sphingomonas glaciei</name>
    <dbReference type="NCBI Taxonomy" id="2938948"/>
    <lineage>
        <taxon>Bacteria</taxon>
        <taxon>Pseudomonadati</taxon>
        <taxon>Pseudomonadota</taxon>
        <taxon>Alphaproteobacteria</taxon>
        <taxon>Sphingomonadales</taxon>
        <taxon>Sphingomonadaceae</taxon>
        <taxon>Sphingomonas</taxon>
    </lineage>
</organism>
<dbReference type="RefSeq" id="WP_249504990.1">
    <property type="nucleotide sequence ID" value="NZ_CP097253.1"/>
</dbReference>
<evidence type="ECO:0000256" key="1">
    <source>
        <dbReference type="SAM" id="MobiDB-lite"/>
    </source>
</evidence>
<gene>
    <name evidence="2" type="ORF">M1K48_06315</name>
</gene>
<keyword evidence="3" id="KW-1185">Reference proteome</keyword>
<evidence type="ECO:0000313" key="3">
    <source>
        <dbReference type="Proteomes" id="UP000831921"/>
    </source>
</evidence>